<keyword evidence="1" id="KW-0175">Coiled coil</keyword>
<organism evidence="2 3">
    <name type="scientific">Methanobrevibacter millerae</name>
    <dbReference type="NCBI Taxonomy" id="230361"/>
    <lineage>
        <taxon>Archaea</taxon>
        <taxon>Methanobacteriati</taxon>
        <taxon>Methanobacteriota</taxon>
        <taxon>Methanomada group</taxon>
        <taxon>Methanobacteria</taxon>
        <taxon>Methanobacteriales</taxon>
        <taxon>Methanobacteriaceae</taxon>
        <taxon>Methanobrevibacter</taxon>
    </lineage>
</organism>
<gene>
    <name evidence="2" type="ORF">SAMN02910315_00433</name>
</gene>
<evidence type="ECO:0000313" key="3">
    <source>
        <dbReference type="Proteomes" id="UP000323439"/>
    </source>
</evidence>
<feature type="non-terminal residue" evidence="2">
    <location>
        <position position="1"/>
    </location>
</feature>
<accession>A0A1G5V8W8</accession>
<protein>
    <submittedName>
        <fullName evidence="2">Uncharacterized protein</fullName>
    </submittedName>
</protein>
<reference evidence="2 3" key="1">
    <citation type="submission" date="2016-10" db="EMBL/GenBank/DDBJ databases">
        <authorList>
            <person name="Varghese N."/>
            <person name="Submissions S."/>
        </authorList>
    </citation>
    <scope>NUCLEOTIDE SEQUENCE [LARGE SCALE GENOMIC DNA]</scope>
    <source>
        <strain evidence="2 3">DSM 16643</strain>
    </source>
</reference>
<sequence>VLNDRIEELTSKNVSLNEVVASKDDEAKVLNEKVEVLTTQNEKLSSENINISKNISDKDSNIESLISDFNNLTNKYEKNIKKYKIEIDSNESYVHELARVNNNLQQELNERIDANVK</sequence>
<dbReference type="Proteomes" id="UP000323439">
    <property type="component" value="Unassembled WGS sequence"/>
</dbReference>
<feature type="coiled-coil region" evidence="1">
    <location>
        <begin position="27"/>
        <end position="117"/>
    </location>
</feature>
<feature type="non-terminal residue" evidence="2">
    <location>
        <position position="117"/>
    </location>
</feature>
<evidence type="ECO:0000313" key="2">
    <source>
        <dbReference type="EMBL" id="SDA42289.1"/>
    </source>
</evidence>
<name>A0A1G5V8W8_9EURY</name>
<evidence type="ECO:0000256" key="1">
    <source>
        <dbReference type="SAM" id="Coils"/>
    </source>
</evidence>
<dbReference type="EMBL" id="FMXB01000003">
    <property type="protein sequence ID" value="SDA42289.1"/>
    <property type="molecule type" value="Genomic_DNA"/>
</dbReference>
<keyword evidence="3" id="KW-1185">Reference proteome</keyword>
<proteinExistence type="predicted"/>
<dbReference type="AlphaFoldDB" id="A0A1G5V8W8"/>